<comment type="caution">
    <text evidence="1">The sequence shown here is derived from an EMBL/GenBank/DDBJ whole genome shotgun (WGS) entry which is preliminary data.</text>
</comment>
<accession>A0ACC2YWR4</accession>
<sequence length="196" mass="21535">MARFTLALVTALVAIFQVVAAEDTFTCGTAPYYPSQYTCFDGVFLCPKVNGLAYLRCGDACYNHNMYTCPNNKLVLIDWSVPERIQQCGTAPYYPSKYVCYNGNFLCPITGGTAYQRCGQACYSPSQYSCSNGQLKQVPAPECVREYSGCIRNDGLVLACCQGLSCVASKCRNLTNLLGRRDVEGLEDGKARFFDA</sequence>
<dbReference type="Proteomes" id="UP001172680">
    <property type="component" value="Unassembled WGS sequence"/>
</dbReference>
<reference evidence="1" key="1">
    <citation type="submission" date="2022-10" db="EMBL/GenBank/DDBJ databases">
        <title>Culturing micro-colonial fungi from biological soil crusts in the Mojave desert and describing Neophaeococcomyces mojavensis, and introducing the new genera and species Taxawa tesnikishii.</title>
        <authorList>
            <person name="Kurbessoian T."/>
            <person name="Stajich J.E."/>
        </authorList>
    </citation>
    <scope>NUCLEOTIDE SEQUENCE</scope>
    <source>
        <strain evidence="1">JES_115</strain>
    </source>
</reference>
<protein>
    <submittedName>
        <fullName evidence="1">Uncharacterized protein</fullName>
    </submittedName>
</protein>
<evidence type="ECO:0000313" key="1">
    <source>
        <dbReference type="EMBL" id="KAJ9639438.1"/>
    </source>
</evidence>
<proteinExistence type="predicted"/>
<dbReference type="EMBL" id="JAPDRP010000019">
    <property type="protein sequence ID" value="KAJ9639438.1"/>
    <property type="molecule type" value="Genomic_DNA"/>
</dbReference>
<name>A0ACC2YWR4_9PEZI</name>
<organism evidence="1 2">
    <name type="scientific">Coniosporium tulheliwenetii</name>
    <dbReference type="NCBI Taxonomy" id="3383036"/>
    <lineage>
        <taxon>Eukaryota</taxon>
        <taxon>Fungi</taxon>
        <taxon>Dikarya</taxon>
        <taxon>Ascomycota</taxon>
        <taxon>Pezizomycotina</taxon>
        <taxon>Dothideomycetes</taxon>
        <taxon>Dothideomycetes incertae sedis</taxon>
        <taxon>Coniosporium</taxon>
    </lineage>
</organism>
<keyword evidence="2" id="KW-1185">Reference proteome</keyword>
<evidence type="ECO:0000313" key="2">
    <source>
        <dbReference type="Proteomes" id="UP001172680"/>
    </source>
</evidence>
<gene>
    <name evidence="1" type="ORF">H2199_006471</name>
</gene>